<dbReference type="REBASE" id="165172">
    <property type="entry name" value="IseJBKA6ORF372P"/>
</dbReference>
<evidence type="ECO:0000313" key="1">
    <source>
        <dbReference type="EMBL" id="BAV94386.1"/>
    </source>
</evidence>
<dbReference type="EMBL" id="AP014564">
    <property type="protein sequence ID" value="BAV94386.1"/>
    <property type="molecule type" value="Genomic_DNA"/>
</dbReference>
<protein>
    <submittedName>
        <fullName evidence="1">Type II restriction enzyme HpaII</fullName>
    </submittedName>
</protein>
<proteinExistence type="predicted"/>
<reference evidence="1 2" key="1">
    <citation type="submission" date="2014-03" db="EMBL/GenBank/DDBJ databases">
        <title>complete genome sequence of Flavobacteriaceae bacterium JBKA-6.</title>
        <authorList>
            <person name="Takano T."/>
            <person name="Nakamura Y."/>
            <person name="Takuma S."/>
            <person name="Yasuike M."/>
            <person name="Matsuyama T."/>
            <person name="Sakai T."/>
            <person name="Fujiwara A."/>
            <person name="Kimoto K."/>
            <person name="Fukuda Y."/>
            <person name="Kondo H."/>
            <person name="Hirono I."/>
            <person name="Nakayasu C."/>
        </authorList>
    </citation>
    <scope>NUCLEOTIDE SEQUENCE [LARGE SCALE GENOMIC DNA]</scope>
    <source>
        <strain evidence="1 2">JBKA-6</strain>
    </source>
</reference>
<dbReference type="AlphaFoldDB" id="A0A1J1DX02"/>
<dbReference type="Proteomes" id="UP000243197">
    <property type="component" value="Chromosome"/>
</dbReference>
<dbReference type="KEGG" id="ise:JBKA6_0373"/>
<keyword evidence="2" id="KW-1185">Reference proteome</keyword>
<name>A0A1J1DX02_9FLAO</name>
<evidence type="ECO:0000313" key="2">
    <source>
        <dbReference type="Proteomes" id="UP000243197"/>
    </source>
</evidence>
<sequence>MRDRINAIINLGGSVDYERPDKSTFGNNLVLIDSLLPAIVGYMVYAHFTGNSTRLTDIVADLRDDNPIGFDTQHAHNFYEYKVKRFLTDCALGMIPGKVWTGQIDSTAGYLVVKKDGEILSYHIFDKNEFENYLFHNLKTETPSTSKHGFGVLYREGTDIFLKLNLQIRFTS</sequence>
<dbReference type="Pfam" id="PF09561">
    <property type="entry name" value="RE_HpaII"/>
    <property type="match status" value="1"/>
</dbReference>
<gene>
    <name evidence="1" type="ORF">JBKA6_0373</name>
</gene>
<accession>A0A1J1DX02</accession>
<organism evidence="1 2">
    <name type="scientific">Ichthyobacterium seriolicida</name>
    <dbReference type="NCBI Taxonomy" id="242600"/>
    <lineage>
        <taxon>Bacteria</taxon>
        <taxon>Pseudomonadati</taxon>
        <taxon>Bacteroidota</taxon>
        <taxon>Flavobacteriia</taxon>
        <taxon>Flavobacteriales</taxon>
        <taxon>Ichthyobacteriaceae</taxon>
        <taxon>Ichthyobacterium</taxon>
    </lineage>
</organism>
<dbReference type="InterPro" id="IPR019062">
    <property type="entry name" value="Restrct_endonuc_II_HpaII"/>
</dbReference>